<dbReference type="EMBL" id="JAMKOV010000001">
    <property type="protein sequence ID" value="KAI8043944.1"/>
    <property type="molecule type" value="Genomic_DNA"/>
</dbReference>
<feature type="region of interest" description="Disordered" evidence="1">
    <location>
        <begin position="22"/>
        <end position="80"/>
    </location>
</feature>
<feature type="compositionally biased region" description="Basic and acidic residues" evidence="1">
    <location>
        <begin position="58"/>
        <end position="67"/>
    </location>
</feature>
<dbReference type="Proteomes" id="UP001059596">
    <property type="component" value="Chromosome 3R"/>
</dbReference>
<feature type="compositionally biased region" description="Basic residues" evidence="1">
    <location>
        <begin position="41"/>
        <end position="57"/>
    </location>
</feature>
<protein>
    <submittedName>
        <fullName evidence="2">Uncharacterized protein</fullName>
    </submittedName>
</protein>
<evidence type="ECO:0000313" key="3">
    <source>
        <dbReference type="Proteomes" id="UP001059596"/>
    </source>
</evidence>
<reference evidence="2" key="1">
    <citation type="journal article" date="2023" name="Genome Biol. Evol.">
        <title>Long-read-based Genome Assembly of Drosophila gunungcola Reveals Fewer Chemosensory Genes in Flower-breeding Species.</title>
        <authorList>
            <person name="Negi A."/>
            <person name="Liao B.Y."/>
            <person name="Yeh S.D."/>
        </authorList>
    </citation>
    <scope>NUCLEOTIDE SEQUENCE</scope>
    <source>
        <strain evidence="2">Sukarami</strain>
    </source>
</reference>
<evidence type="ECO:0000313" key="2">
    <source>
        <dbReference type="EMBL" id="KAI8043944.1"/>
    </source>
</evidence>
<comment type="caution">
    <text evidence="2">The sequence shown here is derived from an EMBL/GenBank/DDBJ whole genome shotgun (WGS) entry which is preliminary data.</text>
</comment>
<feature type="compositionally biased region" description="Polar residues" evidence="1">
    <location>
        <begin position="22"/>
        <end position="36"/>
    </location>
</feature>
<accession>A0A9P9YVJ2</accession>
<sequence length="80" mass="9304">MRFELKKSVYFQPQICPYLLTGETSSQVTPPNSLFTNLPKKFPKRVYRPRSTSTKRRKGEETTDKGAKRSSRVVPKNQQK</sequence>
<proteinExistence type="predicted"/>
<dbReference type="AlphaFoldDB" id="A0A9P9YVJ2"/>
<gene>
    <name evidence="2" type="ORF">M5D96_000092</name>
</gene>
<keyword evidence="3" id="KW-1185">Reference proteome</keyword>
<organism evidence="2 3">
    <name type="scientific">Drosophila gunungcola</name>
    <name type="common">fruit fly</name>
    <dbReference type="NCBI Taxonomy" id="103775"/>
    <lineage>
        <taxon>Eukaryota</taxon>
        <taxon>Metazoa</taxon>
        <taxon>Ecdysozoa</taxon>
        <taxon>Arthropoda</taxon>
        <taxon>Hexapoda</taxon>
        <taxon>Insecta</taxon>
        <taxon>Pterygota</taxon>
        <taxon>Neoptera</taxon>
        <taxon>Endopterygota</taxon>
        <taxon>Diptera</taxon>
        <taxon>Brachycera</taxon>
        <taxon>Muscomorpha</taxon>
        <taxon>Ephydroidea</taxon>
        <taxon>Drosophilidae</taxon>
        <taxon>Drosophila</taxon>
        <taxon>Sophophora</taxon>
    </lineage>
</organism>
<evidence type="ECO:0000256" key="1">
    <source>
        <dbReference type="SAM" id="MobiDB-lite"/>
    </source>
</evidence>
<name>A0A9P9YVJ2_9MUSC</name>